<dbReference type="AlphaFoldDB" id="A0AAN7VJZ4"/>
<feature type="transmembrane region" description="Helical" evidence="10">
    <location>
        <begin position="387"/>
        <end position="408"/>
    </location>
</feature>
<feature type="transmembrane region" description="Helical" evidence="10">
    <location>
        <begin position="292"/>
        <end position="311"/>
    </location>
</feature>
<feature type="transmembrane region" description="Helical" evidence="10">
    <location>
        <begin position="111"/>
        <end position="133"/>
    </location>
</feature>
<dbReference type="PRINTS" id="PR00171">
    <property type="entry name" value="SUGRTRNSPORT"/>
</dbReference>
<feature type="transmembrane region" description="Helical" evidence="10">
    <location>
        <begin position="420"/>
        <end position="439"/>
    </location>
</feature>
<keyword evidence="13" id="KW-1185">Reference proteome</keyword>
<dbReference type="InterPro" id="IPR005829">
    <property type="entry name" value="Sugar_transporter_CS"/>
</dbReference>
<dbReference type="InterPro" id="IPR036259">
    <property type="entry name" value="MFS_trans_sf"/>
</dbReference>
<organism evidence="12 13">
    <name type="scientific">Pyrocoelia pectoralis</name>
    <dbReference type="NCBI Taxonomy" id="417401"/>
    <lineage>
        <taxon>Eukaryota</taxon>
        <taxon>Metazoa</taxon>
        <taxon>Ecdysozoa</taxon>
        <taxon>Arthropoda</taxon>
        <taxon>Hexapoda</taxon>
        <taxon>Insecta</taxon>
        <taxon>Pterygota</taxon>
        <taxon>Neoptera</taxon>
        <taxon>Endopterygota</taxon>
        <taxon>Coleoptera</taxon>
        <taxon>Polyphaga</taxon>
        <taxon>Elateriformia</taxon>
        <taxon>Elateroidea</taxon>
        <taxon>Lampyridae</taxon>
        <taxon>Lampyrinae</taxon>
        <taxon>Pyrocoelia</taxon>
    </lineage>
</organism>
<comment type="subcellular location">
    <subcellularLocation>
        <location evidence="1">Cell membrane</location>
        <topology evidence="1">Multi-pass membrane protein</topology>
    </subcellularLocation>
</comment>
<keyword evidence="2" id="KW-1003">Cell membrane</keyword>
<feature type="transmembrane region" description="Helical" evidence="10">
    <location>
        <begin position="318"/>
        <end position="340"/>
    </location>
</feature>
<dbReference type="PANTHER" id="PTHR48021:SF46">
    <property type="entry name" value="MAJOR FACILITATOR SUPERFAMILY (MFS) PROFILE DOMAIN-CONTAINING PROTEIN"/>
    <property type="match status" value="1"/>
</dbReference>
<feature type="transmembrane region" description="Helical" evidence="10">
    <location>
        <begin position="87"/>
        <end position="105"/>
    </location>
</feature>
<dbReference type="Gene3D" id="1.20.1250.20">
    <property type="entry name" value="MFS general substrate transporter like domains"/>
    <property type="match status" value="1"/>
</dbReference>
<dbReference type="Pfam" id="PF00083">
    <property type="entry name" value="Sugar_tr"/>
    <property type="match status" value="1"/>
</dbReference>
<evidence type="ECO:0000256" key="3">
    <source>
        <dbReference type="ARBA" id="ARBA00022692"/>
    </source>
</evidence>
<dbReference type="FunFam" id="1.20.1250.20:FF:000055">
    <property type="entry name" value="Facilitated trehalose transporter Tret1-2 homolog"/>
    <property type="match status" value="1"/>
</dbReference>
<evidence type="ECO:0000256" key="5">
    <source>
        <dbReference type="ARBA" id="ARBA00023136"/>
    </source>
</evidence>
<keyword evidence="8" id="KW-0175">Coiled coil</keyword>
<dbReference type="SUPFAM" id="SSF103473">
    <property type="entry name" value="MFS general substrate transporter"/>
    <property type="match status" value="1"/>
</dbReference>
<evidence type="ECO:0000256" key="4">
    <source>
        <dbReference type="ARBA" id="ARBA00022989"/>
    </source>
</evidence>
<feature type="transmembrane region" description="Helical" evidence="10">
    <location>
        <begin position="254"/>
        <end position="280"/>
    </location>
</feature>
<dbReference type="InterPro" id="IPR050549">
    <property type="entry name" value="MFS_Trehalose_Transporter"/>
</dbReference>
<feature type="transmembrane region" description="Helical" evidence="10">
    <location>
        <begin position="352"/>
        <end position="375"/>
    </location>
</feature>
<accession>A0AAN7VJZ4</accession>
<evidence type="ECO:0000256" key="8">
    <source>
        <dbReference type="SAM" id="Coils"/>
    </source>
</evidence>
<evidence type="ECO:0000256" key="9">
    <source>
        <dbReference type="SAM" id="MobiDB-lite"/>
    </source>
</evidence>
<proteinExistence type="inferred from homology"/>
<evidence type="ECO:0000259" key="11">
    <source>
        <dbReference type="PROSITE" id="PS50850"/>
    </source>
</evidence>
<keyword evidence="4 10" id="KW-1133">Transmembrane helix</keyword>
<sequence length="482" mass="53027">MRNLDSSNMLHGRFAQFIAVFTGTISAVSDGMQYGWTAPVIPILESPNSPVAITESDVVWLENIYMLGGFAGLPITIFSVDKFGRKYSILIAAVQNVVAWFLIAFGTSVEYLYVARFLSGIAGDVAFVSAPMYIGEIADQHIRGILGSCIYLMMLFGILVVYSVAPFVSIPVSSAVGCSFLLIQLMSFPFMPESPYYLLLKNKKEQARRSLQRLRAVMDVEKELEEISTAVERQQNERGRPIDLLLVKSNRKALLIMSVLNCAQHFSSISVILMNIHSILEDAASMISPNTAAIIFSALMLIASFVSAGLLDKAGRKILLTSSSILTGLSLLLLASYFAVKNNGTDVTSYNWVPVVSVMLYAVSFKYGLGMVPIVMTAELFPTSVKALGMTISDAMYVIFAVVSIYLYQHLKGLYGMHVPFFLFASSCFITAVFTMFVIPETKGKTLEEIQQILKGNTTEKKTPSVEHIEEGGNEKNEDTRL</sequence>
<keyword evidence="3 10" id="KW-0812">Transmembrane</keyword>
<comment type="caution">
    <text evidence="12">The sequence shown here is derived from an EMBL/GenBank/DDBJ whole genome shotgun (WGS) entry which is preliminary data.</text>
</comment>
<feature type="region of interest" description="Disordered" evidence="9">
    <location>
        <begin position="461"/>
        <end position="482"/>
    </location>
</feature>
<evidence type="ECO:0000256" key="10">
    <source>
        <dbReference type="SAM" id="Phobius"/>
    </source>
</evidence>
<dbReference type="PROSITE" id="PS50850">
    <property type="entry name" value="MFS"/>
    <property type="match status" value="1"/>
</dbReference>
<dbReference type="PANTHER" id="PTHR48021">
    <property type="match status" value="1"/>
</dbReference>
<dbReference type="Proteomes" id="UP001329430">
    <property type="component" value="Chromosome 4"/>
</dbReference>
<keyword evidence="5 10" id="KW-0472">Membrane</keyword>
<evidence type="ECO:0000256" key="2">
    <source>
        <dbReference type="ARBA" id="ARBA00022475"/>
    </source>
</evidence>
<protein>
    <recommendedName>
        <fullName evidence="11">Major facilitator superfamily (MFS) profile domain-containing protein</fullName>
    </recommendedName>
</protein>
<evidence type="ECO:0000313" key="13">
    <source>
        <dbReference type="Proteomes" id="UP001329430"/>
    </source>
</evidence>
<feature type="transmembrane region" description="Helical" evidence="10">
    <location>
        <begin position="170"/>
        <end position="191"/>
    </location>
</feature>
<feature type="coiled-coil region" evidence="8">
    <location>
        <begin position="197"/>
        <end position="237"/>
    </location>
</feature>
<dbReference type="InterPro" id="IPR020846">
    <property type="entry name" value="MFS_dom"/>
</dbReference>
<feature type="domain" description="Major facilitator superfamily (MFS) profile" evidence="11">
    <location>
        <begin position="19"/>
        <end position="443"/>
    </location>
</feature>
<dbReference type="GO" id="GO:0005886">
    <property type="term" value="C:plasma membrane"/>
    <property type="evidence" value="ECO:0007669"/>
    <property type="project" value="UniProtKB-SubCell"/>
</dbReference>
<dbReference type="InterPro" id="IPR005828">
    <property type="entry name" value="MFS_sugar_transport-like"/>
</dbReference>
<feature type="transmembrane region" description="Helical" evidence="10">
    <location>
        <begin position="145"/>
        <end position="164"/>
    </location>
</feature>
<evidence type="ECO:0000256" key="7">
    <source>
        <dbReference type="ARBA" id="ARBA00024348"/>
    </source>
</evidence>
<dbReference type="PROSITE" id="PS00216">
    <property type="entry name" value="SUGAR_TRANSPORT_1"/>
    <property type="match status" value="2"/>
</dbReference>
<dbReference type="EMBL" id="JAVRBK010000004">
    <property type="protein sequence ID" value="KAK5645064.1"/>
    <property type="molecule type" value="Genomic_DNA"/>
</dbReference>
<comment type="similarity">
    <text evidence="7">Belongs to the major facilitator superfamily. Sugar transporter (TC 2.A.1.1) family. Trehalose transporter subfamily.</text>
</comment>
<dbReference type="InterPro" id="IPR003663">
    <property type="entry name" value="Sugar/inositol_transpt"/>
</dbReference>
<name>A0AAN7VJZ4_9COLE</name>
<evidence type="ECO:0000313" key="12">
    <source>
        <dbReference type="EMBL" id="KAK5645064.1"/>
    </source>
</evidence>
<evidence type="ECO:0000256" key="6">
    <source>
        <dbReference type="ARBA" id="ARBA00023180"/>
    </source>
</evidence>
<reference evidence="12 13" key="1">
    <citation type="journal article" date="2024" name="Insects">
        <title>An Improved Chromosome-Level Genome Assembly of the Firefly Pyrocoelia pectoralis.</title>
        <authorList>
            <person name="Fu X."/>
            <person name="Meyer-Rochow V.B."/>
            <person name="Ballantyne L."/>
            <person name="Zhu X."/>
        </authorList>
    </citation>
    <scope>NUCLEOTIDE SEQUENCE [LARGE SCALE GENOMIC DNA]</scope>
    <source>
        <strain evidence="12">XCY_ONT2</strain>
    </source>
</reference>
<keyword evidence="6" id="KW-0325">Glycoprotein</keyword>
<evidence type="ECO:0000256" key="1">
    <source>
        <dbReference type="ARBA" id="ARBA00004651"/>
    </source>
</evidence>
<gene>
    <name evidence="12" type="ORF">RI129_006364</name>
</gene>
<feature type="transmembrane region" description="Helical" evidence="10">
    <location>
        <begin position="64"/>
        <end position="80"/>
    </location>
</feature>
<dbReference type="GO" id="GO:0022857">
    <property type="term" value="F:transmembrane transporter activity"/>
    <property type="evidence" value="ECO:0007669"/>
    <property type="project" value="InterPro"/>
</dbReference>